<name>A0A6P8B0U2_PYRGI</name>
<keyword evidence="9" id="KW-1185">Reference proteome</keyword>
<dbReference type="GO" id="GO:0005524">
    <property type="term" value="F:ATP binding"/>
    <property type="evidence" value="ECO:0007669"/>
    <property type="project" value="UniProtKB-UniRule"/>
</dbReference>
<keyword evidence="1" id="KW-0808">Transferase</keyword>
<evidence type="ECO:0000256" key="1">
    <source>
        <dbReference type="ARBA" id="ARBA00022679"/>
    </source>
</evidence>
<evidence type="ECO:0000256" key="5">
    <source>
        <dbReference type="ARBA" id="ARBA00039067"/>
    </source>
</evidence>
<evidence type="ECO:0000256" key="6">
    <source>
        <dbReference type="PROSITE-ProRule" id="PRU10141"/>
    </source>
</evidence>
<evidence type="ECO:0000256" key="3">
    <source>
        <dbReference type="ARBA" id="ARBA00022777"/>
    </source>
</evidence>
<sequence>MDRDEFLNRSRLIAEQCVVEWGRLQAEGQAQHEIETQNDIRWAYVAQLTRLGTDYAMRNYDTEQTRHQGVLANLTAGVTPSTPQGVRAAIDAEHTLHSDRIVVLLKDHKKLTDWVLRSSRLTRMDQLVHLRDNVPPNEQDDYTNRFMLGRMRLDTDVIRKLTAFFKIFHMGDLRLRNRRGFFTQVQEGLVQPKSSKWPGLAMQVVEDGLRMGGPGLARAAFRDIPAAKNAPRLKVADERIAPMRNSLAAAGFEFEKFLGVGGHGLAALFKCLDRFGQMRKVVVKMDLYPPSATADYGLVREKKLLAKMTGRMHILQRVSLDRLRSNMLSSDPRTKALDESDDILVLEFMGKGDVDKLICTLVERKLNLNSQILWQIFKCLFKGCVAMAWPDENAPPYDGAVVSETSRGLENDADEYSDFNEPSSRAIVHFDIDPCNVLIGDVDLNGVEHDTLPVFKIGDFGVAEIVNRDDVQIVWDYRHRGKYETLTPEQFCREWDYIYEAPYHERQHDPTNTLYSTAGRYNKYHNIYQIAVVMWCLITQVRLPQPKLETFYDADGTAIYTYGKELMGPQYDHVDKVLREALCHCLAHDPDMRPNFEALENLINKKTDPRSWSQESRDRTEKLRIELFTNPSPASVPEPQEPSPGSSNRQQSPMSNLRQMHHDARQRPAPPPVARPMPSRRPLPNPPHARGPPLRRMNGRILGRVTTSGQRQTRRTPPVRRAYNAVGRMFVGSSQPRPPTQTRFFGLNYDGQNVQAPYRRPSTASRVRERLAGTWDKLLDRCRDQYYR</sequence>
<evidence type="ECO:0000256" key="7">
    <source>
        <dbReference type="SAM" id="MobiDB-lite"/>
    </source>
</evidence>
<evidence type="ECO:0000313" key="9">
    <source>
        <dbReference type="Proteomes" id="UP000515153"/>
    </source>
</evidence>
<dbReference type="PANTHER" id="PTHR43289">
    <property type="entry name" value="MITOGEN-ACTIVATED PROTEIN KINASE KINASE KINASE 20-RELATED"/>
    <property type="match status" value="1"/>
</dbReference>
<dbReference type="SMART" id="SM00220">
    <property type="entry name" value="S_TKc"/>
    <property type="match status" value="1"/>
</dbReference>
<dbReference type="KEGG" id="pgri:PgNI_07279"/>
<dbReference type="GO" id="GO:0004674">
    <property type="term" value="F:protein serine/threonine kinase activity"/>
    <property type="evidence" value="ECO:0007669"/>
    <property type="project" value="TreeGrafter"/>
</dbReference>
<dbReference type="SUPFAM" id="SSF56112">
    <property type="entry name" value="Protein kinase-like (PK-like)"/>
    <property type="match status" value="1"/>
</dbReference>
<evidence type="ECO:0000256" key="4">
    <source>
        <dbReference type="ARBA" id="ARBA00022840"/>
    </source>
</evidence>
<proteinExistence type="predicted"/>
<organism evidence="9 10">
    <name type="scientific">Pyricularia grisea</name>
    <name type="common">Crabgrass-specific blast fungus</name>
    <name type="synonym">Magnaporthe grisea</name>
    <dbReference type="NCBI Taxonomy" id="148305"/>
    <lineage>
        <taxon>Eukaryota</taxon>
        <taxon>Fungi</taxon>
        <taxon>Dikarya</taxon>
        <taxon>Ascomycota</taxon>
        <taxon>Pezizomycotina</taxon>
        <taxon>Sordariomycetes</taxon>
        <taxon>Sordariomycetidae</taxon>
        <taxon>Magnaporthales</taxon>
        <taxon>Pyriculariaceae</taxon>
        <taxon>Pyricularia</taxon>
    </lineage>
</organism>
<dbReference type="InterPro" id="IPR011009">
    <property type="entry name" value="Kinase-like_dom_sf"/>
</dbReference>
<feature type="binding site" evidence="6">
    <location>
        <position position="284"/>
    </location>
    <ligand>
        <name>ATP</name>
        <dbReference type="ChEBI" id="CHEBI:30616"/>
    </ligand>
</feature>
<dbReference type="AlphaFoldDB" id="A0A6P8B0U2"/>
<dbReference type="GeneID" id="41962203"/>
<feature type="domain" description="Protein kinase" evidence="8">
    <location>
        <begin position="252"/>
        <end position="603"/>
    </location>
</feature>
<reference evidence="10" key="3">
    <citation type="submission" date="2025-08" db="UniProtKB">
        <authorList>
            <consortium name="RefSeq"/>
        </authorList>
    </citation>
    <scope>IDENTIFICATION</scope>
    <source>
        <strain evidence="10">NI907</strain>
    </source>
</reference>
<feature type="region of interest" description="Disordered" evidence="7">
    <location>
        <begin position="628"/>
        <end position="700"/>
    </location>
</feature>
<dbReference type="PROSITE" id="PS50011">
    <property type="entry name" value="PROTEIN_KINASE_DOM"/>
    <property type="match status" value="1"/>
</dbReference>
<evidence type="ECO:0000256" key="2">
    <source>
        <dbReference type="ARBA" id="ARBA00022741"/>
    </source>
</evidence>
<evidence type="ECO:0000259" key="8">
    <source>
        <dbReference type="PROSITE" id="PS50011"/>
    </source>
</evidence>
<dbReference type="Proteomes" id="UP000515153">
    <property type="component" value="Unplaced"/>
</dbReference>
<dbReference type="GO" id="GO:0050793">
    <property type="term" value="P:regulation of developmental process"/>
    <property type="evidence" value="ECO:0007669"/>
    <property type="project" value="UniProtKB-ARBA"/>
</dbReference>
<reference evidence="10" key="1">
    <citation type="journal article" date="2019" name="Mol. Biol. Evol.">
        <title>Blast fungal genomes show frequent chromosomal changes, gene gains and losses, and effector gene turnover.</title>
        <authorList>
            <person name="Gomez Luciano L.B."/>
            <person name="Jason Tsai I."/>
            <person name="Chuma I."/>
            <person name="Tosa Y."/>
            <person name="Chen Y.H."/>
            <person name="Li J.Y."/>
            <person name="Li M.Y."/>
            <person name="Jade Lu M.Y."/>
            <person name="Nakayashiki H."/>
            <person name="Li W.H."/>
        </authorList>
    </citation>
    <scope>NUCLEOTIDE SEQUENCE</scope>
    <source>
        <strain evidence="10">NI907</strain>
    </source>
</reference>
<feature type="compositionally biased region" description="Polar residues" evidence="7">
    <location>
        <begin position="643"/>
        <end position="658"/>
    </location>
</feature>
<dbReference type="RefSeq" id="XP_030980767.1">
    <property type="nucleotide sequence ID" value="XM_031127294.1"/>
</dbReference>
<protein>
    <recommendedName>
        <fullName evidence="5">NEK6-subfamily protein kinase</fullName>
        <ecNumber evidence="5">2.7.11.34</ecNumber>
    </recommendedName>
</protein>
<keyword evidence="2 6" id="KW-0547">Nucleotide-binding</keyword>
<dbReference type="InterPro" id="IPR017441">
    <property type="entry name" value="Protein_kinase_ATP_BS"/>
</dbReference>
<dbReference type="PROSITE" id="PS00107">
    <property type="entry name" value="PROTEIN_KINASE_ATP"/>
    <property type="match status" value="1"/>
</dbReference>
<reference evidence="10" key="2">
    <citation type="submission" date="2019-10" db="EMBL/GenBank/DDBJ databases">
        <authorList>
            <consortium name="NCBI Genome Project"/>
        </authorList>
    </citation>
    <scope>NUCLEOTIDE SEQUENCE</scope>
    <source>
        <strain evidence="10">NI907</strain>
    </source>
</reference>
<feature type="compositionally biased region" description="Pro residues" evidence="7">
    <location>
        <begin position="668"/>
        <end position="690"/>
    </location>
</feature>
<dbReference type="PANTHER" id="PTHR43289:SF6">
    <property type="entry name" value="SERINE_THREONINE-PROTEIN KINASE NEKL-3"/>
    <property type="match status" value="1"/>
</dbReference>
<gene>
    <name evidence="10" type="ORF">PgNI_07279</name>
</gene>
<dbReference type="Gene3D" id="1.10.510.10">
    <property type="entry name" value="Transferase(Phosphotransferase) domain 1"/>
    <property type="match status" value="1"/>
</dbReference>
<evidence type="ECO:0000313" key="10">
    <source>
        <dbReference type="RefSeq" id="XP_030980767.1"/>
    </source>
</evidence>
<dbReference type="InterPro" id="IPR000719">
    <property type="entry name" value="Prot_kinase_dom"/>
</dbReference>
<dbReference type="EC" id="2.7.11.34" evidence="5"/>
<accession>A0A6P8B0U2</accession>
<keyword evidence="4 6" id="KW-0067">ATP-binding</keyword>
<keyword evidence="3" id="KW-0418">Kinase</keyword>